<keyword evidence="3" id="KW-1185">Reference proteome</keyword>
<dbReference type="OrthoDB" id="428577at2759"/>
<proteinExistence type="predicted"/>
<dbReference type="Gene3D" id="3.10.20.90">
    <property type="entry name" value="Phosphatidylinositol 3-kinase Catalytic Subunit, Chain A, domain 1"/>
    <property type="match status" value="1"/>
</dbReference>
<sequence>MSTSYINCNGQLKNRKTLLDYNISRNNILNLEFCTFGGQIFVKTLTGKTITLECKGNNTIDIIKQKIQNKENILKDHQSLIFNGICLEDDKTISDYYIKKENTLHLVLRLRGGECVVSCMAVGTLNSPHLCEFINNRDNGNTITRQSIKSCGWKRIIIHLTLNCDKCDVDAGNSLYKRPYGWYRIALRVTRKYDDGDDKWLGTGNDSWPVSYHGTAKHNARPIAEDAEQYAERFEFEGNMYVMVLQNRVNPFGLQKVPVSDDEYWLSEKDDDVRPYGICIKKNN</sequence>
<dbReference type="EMBL" id="CAJVPY010000920">
    <property type="protein sequence ID" value="CAG8498686.1"/>
    <property type="molecule type" value="Genomic_DNA"/>
</dbReference>
<evidence type="ECO:0000313" key="2">
    <source>
        <dbReference type="EMBL" id="CAG8498686.1"/>
    </source>
</evidence>
<protein>
    <submittedName>
        <fullName evidence="2">9726_t:CDS:1</fullName>
    </submittedName>
</protein>
<dbReference type="PRINTS" id="PR00348">
    <property type="entry name" value="UBIQUITIN"/>
</dbReference>
<dbReference type="SMART" id="SM00213">
    <property type="entry name" value="UBQ"/>
    <property type="match status" value="1"/>
</dbReference>
<evidence type="ECO:0000313" key="3">
    <source>
        <dbReference type="Proteomes" id="UP000789405"/>
    </source>
</evidence>
<reference evidence="2" key="1">
    <citation type="submission" date="2021-06" db="EMBL/GenBank/DDBJ databases">
        <authorList>
            <person name="Kallberg Y."/>
            <person name="Tangrot J."/>
            <person name="Rosling A."/>
        </authorList>
    </citation>
    <scope>NUCLEOTIDE SEQUENCE</scope>
    <source>
        <strain evidence="2">MA453B</strain>
    </source>
</reference>
<gene>
    <name evidence="2" type="ORF">DERYTH_LOCUS2786</name>
</gene>
<feature type="domain" description="Ubiquitin-like" evidence="1">
    <location>
        <begin position="38"/>
        <end position="113"/>
    </location>
</feature>
<evidence type="ECO:0000259" key="1">
    <source>
        <dbReference type="PROSITE" id="PS50053"/>
    </source>
</evidence>
<dbReference type="FunFam" id="3.10.20.90:FF:000160">
    <property type="entry name" value="Polyubiquitin-C"/>
    <property type="match status" value="1"/>
</dbReference>
<dbReference type="InterPro" id="IPR000626">
    <property type="entry name" value="Ubiquitin-like_dom"/>
</dbReference>
<dbReference type="InterPro" id="IPR029071">
    <property type="entry name" value="Ubiquitin-like_domsf"/>
</dbReference>
<dbReference type="SUPFAM" id="SSF54236">
    <property type="entry name" value="Ubiquitin-like"/>
    <property type="match status" value="1"/>
</dbReference>
<organism evidence="2 3">
    <name type="scientific">Dentiscutata erythropus</name>
    <dbReference type="NCBI Taxonomy" id="1348616"/>
    <lineage>
        <taxon>Eukaryota</taxon>
        <taxon>Fungi</taxon>
        <taxon>Fungi incertae sedis</taxon>
        <taxon>Mucoromycota</taxon>
        <taxon>Glomeromycotina</taxon>
        <taxon>Glomeromycetes</taxon>
        <taxon>Diversisporales</taxon>
        <taxon>Gigasporaceae</taxon>
        <taxon>Dentiscutata</taxon>
    </lineage>
</organism>
<dbReference type="Proteomes" id="UP000789405">
    <property type="component" value="Unassembled WGS sequence"/>
</dbReference>
<dbReference type="PANTHER" id="PTHR36649">
    <property type="entry name" value="UBIQUITIN-LIKE DOMAIN-CONTAINING PROTEIN"/>
    <property type="match status" value="1"/>
</dbReference>
<dbReference type="PANTHER" id="PTHR36649:SF28">
    <property type="entry name" value="UBIQUITIN-LIKE DOMAIN-CONTAINING PROTEIN"/>
    <property type="match status" value="1"/>
</dbReference>
<dbReference type="InterPro" id="IPR019956">
    <property type="entry name" value="Ubiquitin_dom"/>
</dbReference>
<accession>A0A9N8ZKB4</accession>
<dbReference type="AlphaFoldDB" id="A0A9N8ZKB4"/>
<dbReference type="PROSITE" id="PS50053">
    <property type="entry name" value="UBIQUITIN_2"/>
    <property type="match status" value="1"/>
</dbReference>
<comment type="caution">
    <text evidence="2">The sequence shown here is derived from an EMBL/GenBank/DDBJ whole genome shotgun (WGS) entry which is preliminary data.</text>
</comment>
<name>A0A9N8ZKB4_9GLOM</name>
<dbReference type="Pfam" id="PF00240">
    <property type="entry name" value="ubiquitin"/>
    <property type="match status" value="1"/>
</dbReference>